<dbReference type="eggNOG" id="arCOG01706">
    <property type="taxonomic scope" value="Archaea"/>
</dbReference>
<dbReference type="SUPFAM" id="SSF51230">
    <property type="entry name" value="Single hybrid motif"/>
    <property type="match status" value="1"/>
</dbReference>
<dbReference type="EC" id="2.3.1.12" evidence="9"/>
<dbReference type="GO" id="GO:0031405">
    <property type="term" value="F:lipoic acid binding"/>
    <property type="evidence" value="ECO:0007669"/>
    <property type="project" value="TreeGrafter"/>
</dbReference>
<dbReference type="KEGG" id="acj:ACAM_1047"/>
<dbReference type="InterPro" id="IPR023213">
    <property type="entry name" value="CAT-like_dom_sf"/>
</dbReference>
<dbReference type="Gene3D" id="3.30.559.10">
    <property type="entry name" value="Chloramphenicol acetyltransferase-like domain"/>
    <property type="match status" value="1"/>
</dbReference>
<dbReference type="STRING" id="1198449.ACAM_1047"/>
<dbReference type="Proteomes" id="UP000016887">
    <property type="component" value="Chromosome"/>
</dbReference>
<dbReference type="GO" id="GO:0004742">
    <property type="term" value="F:dihydrolipoyllysine-residue acetyltransferase activity"/>
    <property type="evidence" value="ECO:0007669"/>
    <property type="project" value="UniProtKB-EC"/>
</dbReference>
<dbReference type="InterPro" id="IPR001078">
    <property type="entry name" value="2-oxoacid_DH_actylTfrase"/>
</dbReference>
<dbReference type="OrthoDB" id="56234at2157"/>
<dbReference type="FunFam" id="3.30.559.10:FF:000007">
    <property type="entry name" value="Dihydrolipoamide acetyltransferase component of pyruvate dehydrogenase complex"/>
    <property type="match status" value="1"/>
</dbReference>
<dbReference type="InterPro" id="IPR036625">
    <property type="entry name" value="E3-bd_dom_sf"/>
</dbReference>
<feature type="compositionally biased region" description="Basic and acidic residues" evidence="6">
    <location>
        <begin position="89"/>
        <end position="109"/>
    </location>
</feature>
<comment type="similarity">
    <text evidence="2">Belongs to the 2-oxoacid dehydrogenase family.</text>
</comment>
<accession>U3TDK4</accession>
<dbReference type="Pfam" id="PF02817">
    <property type="entry name" value="E3_binding"/>
    <property type="match status" value="1"/>
</dbReference>
<keyword evidence="5 9" id="KW-0012">Acyltransferase</keyword>
<dbReference type="Gene3D" id="2.40.50.100">
    <property type="match status" value="1"/>
</dbReference>
<dbReference type="InterPro" id="IPR011053">
    <property type="entry name" value="Single_hybrid_motif"/>
</dbReference>
<dbReference type="AlphaFoldDB" id="U3TDK4"/>
<evidence type="ECO:0000256" key="1">
    <source>
        <dbReference type="ARBA" id="ARBA00001938"/>
    </source>
</evidence>
<evidence type="ECO:0000313" key="9">
    <source>
        <dbReference type="EMBL" id="BAN90516.1"/>
    </source>
</evidence>
<feature type="region of interest" description="Disordered" evidence="6">
    <location>
        <begin position="85"/>
        <end position="114"/>
    </location>
</feature>
<dbReference type="InterPro" id="IPR004167">
    <property type="entry name" value="PSBD"/>
</dbReference>
<dbReference type="GO" id="GO:0005737">
    <property type="term" value="C:cytoplasm"/>
    <property type="evidence" value="ECO:0007669"/>
    <property type="project" value="TreeGrafter"/>
</dbReference>
<evidence type="ECO:0000256" key="4">
    <source>
        <dbReference type="ARBA" id="ARBA00022823"/>
    </source>
</evidence>
<evidence type="ECO:0000256" key="5">
    <source>
        <dbReference type="ARBA" id="ARBA00023315"/>
    </source>
</evidence>
<gene>
    <name evidence="9" type="primary">pdhC</name>
    <name evidence="9" type="ORF">ACAM_1047</name>
</gene>
<dbReference type="Gene3D" id="4.10.320.10">
    <property type="entry name" value="E3-binding domain"/>
    <property type="match status" value="1"/>
</dbReference>
<dbReference type="RefSeq" id="WP_022541788.1">
    <property type="nucleotide sequence ID" value="NC_022521.1"/>
</dbReference>
<feature type="domain" description="Lipoyl-binding" evidence="7">
    <location>
        <begin position="4"/>
        <end position="79"/>
    </location>
</feature>
<evidence type="ECO:0000256" key="6">
    <source>
        <dbReference type="SAM" id="MobiDB-lite"/>
    </source>
</evidence>
<organism evidence="9 10">
    <name type="scientific">Aeropyrum camini SY1 = JCM 12091</name>
    <dbReference type="NCBI Taxonomy" id="1198449"/>
    <lineage>
        <taxon>Archaea</taxon>
        <taxon>Thermoproteota</taxon>
        <taxon>Thermoprotei</taxon>
        <taxon>Desulfurococcales</taxon>
        <taxon>Desulfurococcaceae</taxon>
        <taxon>Aeropyrum</taxon>
    </lineage>
</organism>
<evidence type="ECO:0000259" key="8">
    <source>
        <dbReference type="PROSITE" id="PS51826"/>
    </source>
</evidence>
<dbReference type="PROSITE" id="PS50968">
    <property type="entry name" value="BIOTINYL_LIPOYL"/>
    <property type="match status" value="1"/>
</dbReference>
<name>U3TDK4_9CREN</name>
<comment type="cofactor">
    <cofactor evidence="1">
        <name>(R)-lipoate</name>
        <dbReference type="ChEBI" id="CHEBI:83088"/>
    </cofactor>
</comment>
<dbReference type="GeneID" id="17111084"/>
<dbReference type="PANTHER" id="PTHR43178:SF5">
    <property type="entry name" value="LIPOAMIDE ACYLTRANSFERASE COMPONENT OF BRANCHED-CHAIN ALPHA-KETO ACID DEHYDROGENASE COMPLEX, MITOCHONDRIAL"/>
    <property type="match status" value="1"/>
</dbReference>
<dbReference type="Pfam" id="PF00198">
    <property type="entry name" value="2-oxoacid_dh"/>
    <property type="match status" value="1"/>
</dbReference>
<evidence type="ECO:0000259" key="7">
    <source>
        <dbReference type="PROSITE" id="PS50968"/>
    </source>
</evidence>
<dbReference type="Pfam" id="PF00364">
    <property type="entry name" value="Biotin_lipoyl"/>
    <property type="match status" value="1"/>
</dbReference>
<sequence length="415" mass="45263">MGRIVQVKLPDIGEGIAEGEIVEWLVEEGAVVKQFSPLVRVLTAKATVEIPSPYTGRVVRLLAKPGDVVRVGDPIVEIEVEEGAATKPQPEKAELAGEAARRGEERRPAEAAAQTPLATTAVLVRAPPRVRRLARQLGVDLTKVRGTGPRGAITEEDVRRAAAMLAAAPPPAALPPVQIEEERIPVRGIKKSMVQSMTLSKSKIPHAYIAEEVDFTELSKLREALKKDAEEKGVKLTYLPFVFKAVAKAIKKYPLVNAEFDEGKMEIVVKKTVNVGFAVDTPHGLVVPVVKNVERKGLFAIAREIAELTAKARDMRLSLDEVSGATFTITNVGSIGSVIGFPVIYPPNVAILGLHRLVEKPVYVDGELKPRKIGFVSLSFDHRALEGAYATRFLMEVKRLLENPALLFAEDYEFQ</sequence>
<protein>
    <submittedName>
        <fullName evidence="9">Branched-chain alpha-keto acid dehydrogenase E2</fullName>
        <ecNumber evidence="9">2.3.1.12</ecNumber>
    </submittedName>
</protein>
<evidence type="ECO:0000313" key="10">
    <source>
        <dbReference type="Proteomes" id="UP000016887"/>
    </source>
</evidence>
<dbReference type="InterPro" id="IPR000089">
    <property type="entry name" value="Biotin_lipoyl"/>
</dbReference>
<dbReference type="CDD" id="cd06849">
    <property type="entry name" value="lipoyl_domain"/>
    <property type="match status" value="1"/>
</dbReference>
<evidence type="ECO:0000256" key="3">
    <source>
        <dbReference type="ARBA" id="ARBA00022679"/>
    </source>
</evidence>
<evidence type="ECO:0000256" key="2">
    <source>
        <dbReference type="ARBA" id="ARBA00007317"/>
    </source>
</evidence>
<dbReference type="PROSITE" id="PS51826">
    <property type="entry name" value="PSBD"/>
    <property type="match status" value="1"/>
</dbReference>
<feature type="domain" description="Peripheral subunit-binding (PSBD)" evidence="8">
    <location>
        <begin position="125"/>
        <end position="162"/>
    </location>
</feature>
<keyword evidence="10" id="KW-1185">Reference proteome</keyword>
<dbReference type="PANTHER" id="PTHR43178">
    <property type="entry name" value="DIHYDROLIPOAMIDE ACETYLTRANSFERASE COMPONENT OF PYRUVATE DEHYDROGENASE COMPLEX"/>
    <property type="match status" value="1"/>
</dbReference>
<dbReference type="InterPro" id="IPR050743">
    <property type="entry name" value="2-oxoacid_DH_E2_comp"/>
</dbReference>
<keyword evidence="3 9" id="KW-0808">Transferase</keyword>
<dbReference type="EMBL" id="AP012489">
    <property type="protein sequence ID" value="BAN90516.1"/>
    <property type="molecule type" value="Genomic_DNA"/>
</dbReference>
<keyword evidence="4" id="KW-0450">Lipoyl</keyword>
<reference evidence="9 10" key="1">
    <citation type="journal article" date="2013" name="Appl. Environ. Microbiol.">
        <title>Variation of the Virus-Related Elements within Syntenic Genomes of the Hyperthermophilic Archaeon Aeropyrum.</title>
        <authorList>
            <person name="Daifuku T."/>
            <person name="Yoshida T."/>
            <person name="Kitamura T."/>
            <person name="Kawaichi S."/>
            <person name="Inoue T."/>
            <person name="Nomura K."/>
            <person name="Yoshida Y."/>
            <person name="Kuno S."/>
            <person name="Sako Y."/>
        </authorList>
    </citation>
    <scope>NUCLEOTIDE SEQUENCE [LARGE SCALE GENOMIC DNA]</scope>
    <source>
        <strain evidence="9 10">SY1</strain>
    </source>
</reference>
<dbReference type="SUPFAM" id="SSF52777">
    <property type="entry name" value="CoA-dependent acyltransferases"/>
    <property type="match status" value="1"/>
</dbReference>
<proteinExistence type="inferred from homology"/>
<dbReference type="SUPFAM" id="SSF47005">
    <property type="entry name" value="Peripheral subunit-binding domain of 2-oxo acid dehydrogenase complex"/>
    <property type="match status" value="1"/>
</dbReference>